<protein>
    <submittedName>
        <fullName evidence="3">Uncharacterized protein</fullName>
    </submittedName>
</protein>
<proteinExistence type="predicted"/>
<evidence type="ECO:0000313" key="4">
    <source>
        <dbReference type="Proteomes" id="UP001175000"/>
    </source>
</evidence>
<name>A0AA40BTN9_9PEZI</name>
<dbReference type="Proteomes" id="UP001175000">
    <property type="component" value="Unassembled WGS sequence"/>
</dbReference>
<gene>
    <name evidence="3" type="ORF">B0T14DRAFT_556929</name>
</gene>
<accession>A0AA40BTN9</accession>
<evidence type="ECO:0000256" key="2">
    <source>
        <dbReference type="SAM" id="SignalP"/>
    </source>
</evidence>
<feature type="region of interest" description="Disordered" evidence="1">
    <location>
        <begin position="50"/>
        <end position="71"/>
    </location>
</feature>
<feature type="signal peptide" evidence="2">
    <location>
        <begin position="1"/>
        <end position="16"/>
    </location>
</feature>
<evidence type="ECO:0000256" key="1">
    <source>
        <dbReference type="SAM" id="MobiDB-lite"/>
    </source>
</evidence>
<feature type="chain" id="PRO_5041227647" evidence="2">
    <location>
        <begin position="17"/>
        <end position="182"/>
    </location>
</feature>
<comment type="caution">
    <text evidence="3">The sequence shown here is derived from an EMBL/GenBank/DDBJ whole genome shotgun (WGS) entry which is preliminary data.</text>
</comment>
<keyword evidence="2" id="KW-0732">Signal</keyword>
<evidence type="ECO:0000313" key="3">
    <source>
        <dbReference type="EMBL" id="KAK0613265.1"/>
    </source>
</evidence>
<sequence>MHVSFCIIGLLSTTLAFIVPPYLPNGAYHGTLNNSGQVIFEKLSNLFHSGSPPPTKEPAHPHTIGPLHKRGDQTGCPWDGTRRIDAVTADLALDKFKEQVNAQTAIIPPRKLLIIVQDKVFWFGCNYNRDSIYSISNYDLGVTLASIDYKCGRGIAGWDYFGGLDVTIGVEAVGYGVCENMW</sequence>
<dbReference type="EMBL" id="JAULSU010000006">
    <property type="protein sequence ID" value="KAK0613265.1"/>
    <property type="molecule type" value="Genomic_DNA"/>
</dbReference>
<keyword evidence="4" id="KW-1185">Reference proteome</keyword>
<organism evidence="3 4">
    <name type="scientific">Immersiella caudata</name>
    <dbReference type="NCBI Taxonomy" id="314043"/>
    <lineage>
        <taxon>Eukaryota</taxon>
        <taxon>Fungi</taxon>
        <taxon>Dikarya</taxon>
        <taxon>Ascomycota</taxon>
        <taxon>Pezizomycotina</taxon>
        <taxon>Sordariomycetes</taxon>
        <taxon>Sordariomycetidae</taxon>
        <taxon>Sordariales</taxon>
        <taxon>Lasiosphaeriaceae</taxon>
        <taxon>Immersiella</taxon>
    </lineage>
</organism>
<dbReference type="AlphaFoldDB" id="A0AA40BTN9"/>
<reference evidence="3" key="1">
    <citation type="submission" date="2023-06" db="EMBL/GenBank/DDBJ databases">
        <title>Genome-scale phylogeny and comparative genomics of the fungal order Sordariales.</title>
        <authorList>
            <consortium name="Lawrence Berkeley National Laboratory"/>
            <person name="Hensen N."/>
            <person name="Bonometti L."/>
            <person name="Westerberg I."/>
            <person name="Brannstrom I.O."/>
            <person name="Guillou S."/>
            <person name="Cros-Aarteil S."/>
            <person name="Calhoun S."/>
            <person name="Haridas S."/>
            <person name="Kuo A."/>
            <person name="Mondo S."/>
            <person name="Pangilinan J."/>
            <person name="Riley R."/>
            <person name="Labutti K."/>
            <person name="Andreopoulos B."/>
            <person name="Lipzen A."/>
            <person name="Chen C."/>
            <person name="Yanf M."/>
            <person name="Daum C."/>
            <person name="Ng V."/>
            <person name="Clum A."/>
            <person name="Steindorff A."/>
            <person name="Ohm R."/>
            <person name="Martin F."/>
            <person name="Silar P."/>
            <person name="Natvig D."/>
            <person name="Lalanne C."/>
            <person name="Gautier V."/>
            <person name="Ament-Velasquez S.L."/>
            <person name="Kruys A."/>
            <person name="Hutchinson M.I."/>
            <person name="Powell A.J."/>
            <person name="Barry K."/>
            <person name="Miller A.N."/>
            <person name="Grigoriev I.V."/>
            <person name="Debuchy R."/>
            <person name="Gladieux P."/>
            <person name="Thoren M.H."/>
            <person name="Johannesson H."/>
        </authorList>
    </citation>
    <scope>NUCLEOTIDE SEQUENCE</scope>
    <source>
        <strain evidence="3">CBS 606.72</strain>
    </source>
</reference>